<evidence type="ECO:0000313" key="3">
    <source>
        <dbReference type="EMBL" id="QKJ25354.1"/>
    </source>
</evidence>
<dbReference type="KEGG" id="aqg:HRU87_04025"/>
<keyword evidence="1" id="KW-0805">Transcription regulation</keyword>
<proteinExistence type="inferred from homology"/>
<dbReference type="HAMAP" id="MF_01483">
    <property type="entry name" value="RbpA"/>
    <property type="match status" value="1"/>
</dbReference>
<evidence type="ECO:0000313" key="4">
    <source>
        <dbReference type="Proteomes" id="UP000501003"/>
    </source>
</evidence>
<feature type="coiled-coil region" evidence="2">
    <location>
        <begin position="87"/>
        <end position="114"/>
    </location>
</feature>
<keyword evidence="1" id="KW-0479">Metal-binding</keyword>
<feature type="binding site" evidence="1">
    <location>
        <position position="33"/>
    </location>
    <ligand>
        <name>Zn(2+)</name>
        <dbReference type="ChEBI" id="CHEBI:29105"/>
    </ligand>
</feature>
<protein>
    <recommendedName>
        <fullName evidence="1">RNA polymerase-binding protein RbpA</fullName>
    </recommendedName>
</protein>
<gene>
    <name evidence="1" type="primary">rbpA</name>
    <name evidence="3" type="ORF">HRU87_04025</name>
</gene>
<keyword evidence="1" id="KW-0862">Zinc</keyword>
<reference evidence="3 4" key="1">
    <citation type="submission" date="2020-05" db="EMBL/GenBank/DDBJ databases">
        <title>Aquirufa sp. strain 15G-AUS-rot a new Aquirufa species.</title>
        <authorList>
            <person name="Pitt A."/>
            <person name="Hahn M.W."/>
        </authorList>
    </citation>
    <scope>NUCLEOTIDE SEQUENCE [LARGE SCALE GENOMIC DNA]</scope>
    <source>
        <strain evidence="3 4">15G-AUS-rot</strain>
    </source>
</reference>
<comment type="cofactor">
    <cofactor evidence="1">
        <name>Zn(2+)</name>
        <dbReference type="ChEBI" id="CHEBI:29105"/>
    </cofactor>
    <text evidence="1">Bind 1 Zn(2+) per subunit.</text>
</comment>
<keyword evidence="1" id="KW-0804">Transcription</keyword>
<dbReference type="Gene3D" id="2.20.28.270">
    <property type="entry name" value="RNA polymerase-binding protein A"/>
    <property type="match status" value="1"/>
</dbReference>
<evidence type="ECO:0000256" key="2">
    <source>
        <dbReference type="SAM" id="Coils"/>
    </source>
</evidence>
<dbReference type="Proteomes" id="UP000501003">
    <property type="component" value="Chromosome"/>
</dbReference>
<dbReference type="RefSeq" id="WP_173493651.1">
    <property type="nucleotide sequence ID" value="NZ_CP054056.1"/>
</dbReference>
<sequence length="119" mass="13555">MAETMRGMRLGAQSLENESGVEFAKRQTAHFRCAANHQFNVVFSLEAELPQTWECNQCAAIGIREEAGVPVEVTGISADEKRSHYDMVLERRSREELEELLEEMLAQMRERRAKGRLSA</sequence>
<dbReference type="AlphaFoldDB" id="A0A7D4UDD6"/>
<name>A0A7D4UDD6_9MICO</name>
<feature type="binding site" evidence="1">
    <location>
        <position position="55"/>
    </location>
    <ligand>
        <name>Zn(2+)</name>
        <dbReference type="ChEBI" id="CHEBI:29105"/>
    </ligand>
</feature>
<dbReference type="InterPro" id="IPR025182">
    <property type="entry name" value="RNApol-bd_RbpA"/>
</dbReference>
<feature type="binding site" evidence="1">
    <location>
        <position position="58"/>
    </location>
    <ligand>
        <name>Zn(2+)</name>
        <dbReference type="ChEBI" id="CHEBI:29105"/>
    </ligand>
</feature>
<comment type="similarity">
    <text evidence="1">Belongs to the RNA polymerase-binding protein RbpA family.</text>
</comment>
<evidence type="ECO:0000256" key="1">
    <source>
        <dbReference type="HAMAP-Rule" id="MF_01483"/>
    </source>
</evidence>
<dbReference type="EMBL" id="CP054056">
    <property type="protein sequence ID" value="QKJ25354.1"/>
    <property type="molecule type" value="Genomic_DNA"/>
</dbReference>
<comment type="function">
    <text evidence="1">Binds to RNA polymerase (RNAP), stimulating transcription from principal, but not alternative sigma factor promoters.</text>
</comment>
<organism evidence="3 4">
    <name type="scientific">Aquiluna borgnonia</name>
    <dbReference type="NCBI Taxonomy" id="2499157"/>
    <lineage>
        <taxon>Bacteria</taxon>
        <taxon>Bacillati</taxon>
        <taxon>Actinomycetota</taxon>
        <taxon>Actinomycetes</taxon>
        <taxon>Micrococcales</taxon>
        <taxon>Microbacteriaceae</taxon>
        <taxon>Luna cluster</taxon>
        <taxon>Luna-1 subcluster</taxon>
        <taxon>Aquiluna</taxon>
    </lineage>
</organism>
<dbReference type="GO" id="GO:0001000">
    <property type="term" value="F:bacterial-type RNA polymerase core enzyme binding"/>
    <property type="evidence" value="ECO:0007669"/>
    <property type="project" value="UniProtKB-UniRule"/>
</dbReference>
<dbReference type="Pfam" id="PF13397">
    <property type="entry name" value="RbpA"/>
    <property type="match status" value="1"/>
</dbReference>
<comment type="subunit">
    <text evidence="1">Forms a complex with the RNAP catalytic core and with free principal sigma factors.</text>
</comment>
<keyword evidence="4" id="KW-1185">Reference proteome</keyword>
<keyword evidence="2" id="KW-0175">Coiled coil</keyword>
<accession>A0A7D4UDD6</accession>
<dbReference type="InterPro" id="IPR038638">
    <property type="entry name" value="RbpA_sf"/>
</dbReference>
<dbReference type="GO" id="GO:0045893">
    <property type="term" value="P:positive regulation of DNA-templated transcription"/>
    <property type="evidence" value="ECO:0007669"/>
    <property type="project" value="UniProtKB-UniRule"/>
</dbReference>
<feature type="binding site" evidence="1">
    <location>
        <position position="37"/>
    </location>
    <ligand>
        <name>Zn(2+)</name>
        <dbReference type="ChEBI" id="CHEBI:29105"/>
    </ligand>
</feature>
<dbReference type="GO" id="GO:0008270">
    <property type="term" value="F:zinc ion binding"/>
    <property type="evidence" value="ECO:0007669"/>
    <property type="project" value="UniProtKB-UniRule"/>
</dbReference>